<dbReference type="SUPFAM" id="SSF53098">
    <property type="entry name" value="Ribonuclease H-like"/>
    <property type="match status" value="1"/>
</dbReference>
<dbReference type="EMBL" id="BKCJ010008353">
    <property type="protein sequence ID" value="GEU81779.1"/>
    <property type="molecule type" value="Genomic_DNA"/>
</dbReference>
<sequence>MADSQSSKEEVRGVNSKERGTGPRKGSTVSFLLDPHDPSSTFINKRKNMLKTRRAKPDEKLVQGKPHPSHVPNHTLMEFWRMEEAQGPALERRITHPWVQASKPEEMTIKENEEIQEQNNKQEEATKSEKSSSSSPGKEVIRDKKDKEKDDLLKDEELMVYLSTINEAVSAILLVERNRRQVPIHYVSRVLQEDNPTHTRVAEQEETPTEGKIQMVRRTTEDQVPTAPSDETNLWKLYTDRASNDYGSGAGLILIDPERIEYSYALRLNFTNSNNYAEYEALPTGLRIAAMMKVEKIHAFVDLKLVAN</sequence>
<evidence type="ECO:0000256" key="1">
    <source>
        <dbReference type="SAM" id="MobiDB-lite"/>
    </source>
</evidence>
<feature type="compositionally biased region" description="Basic and acidic residues" evidence="1">
    <location>
        <begin position="1"/>
        <end position="21"/>
    </location>
</feature>
<name>A0A6L2N849_TANCI</name>
<evidence type="ECO:0000313" key="2">
    <source>
        <dbReference type="EMBL" id="GEU81779.1"/>
    </source>
</evidence>
<feature type="compositionally biased region" description="Basic and acidic residues" evidence="1">
    <location>
        <begin position="120"/>
        <end position="130"/>
    </location>
</feature>
<reference evidence="2" key="1">
    <citation type="journal article" date="2019" name="Sci. Rep.">
        <title>Draft genome of Tanacetum cinerariifolium, the natural source of mosquito coil.</title>
        <authorList>
            <person name="Yamashiro T."/>
            <person name="Shiraishi A."/>
            <person name="Satake H."/>
            <person name="Nakayama K."/>
        </authorList>
    </citation>
    <scope>NUCLEOTIDE SEQUENCE</scope>
</reference>
<dbReference type="PANTHER" id="PTHR48475:SF1">
    <property type="entry name" value="RNASE H TYPE-1 DOMAIN-CONTAINING PROTEIN"/>
    <property type="match status" value="1"/>
</dbReference>
<accession>A0A6L2N849</accession>
<protein>
    <submittedName>
        <fullName evidence="2">Uncharacterized protein</fullName>
    </submittedName>
</protein>
<organism evidence="2">
    <name type="scientific">Tanacetum cinerariifolium</name>
    <name type="common">Dalmatian daisy</name>
    <name type="synonym">Chrysanthemum cinerariifolium</name>
    <dbReference type="NCBI Taxonomy" id="118510"/>
    <lineage>
        <taxon>Eukaryota</taxon>
        <taxon>Viridiplantae</taxon>
        <taxon>Streptophyta</taxon>
        <taxon>Embryophyta</taxon>
        <taxon>Tracheophyta</taxon>
        <taxon>Spermatophyta</taxon>
        <taxon>Magnoliopsida</taxon>
        <taxon>eudicotyledons</taxon>
        <taxon>Gunneridae</taxon>
        <taxon>Pentapetalae</taxon>
        <taxon>asterids</taxon>
        <taxon>campanulids</taxon>
        <taxon>Asterales</taxon>
        <taxon>Asteraceae</taxon>
        <taxon>Asteroideae</taxon>
        <taxon>Anthemideae</taxon>
        <taxon>Anthemidinae</taxon>
        <taxon>Tanacetum</taxon>
    </lineage>
</organism>
<dbReference type="PANTHER" id="PTHR48475">
    <property type="entry name" value="RIBONUCLEASE H"/>
    <property type="match status" value="1"/>
</dbReference>
<feature type="compositionally biased region" description="Basic residues" evidence="1">
    <location>
        <begin position="44"/>
        <end position="54"/>
    </location>
</feature>
<dbReference type="AlphaFoldDB" id="A0A6L2N849"/>
<comment type="caution">
    <text evidence="2">The sequence shown here is derived from an EMBL/GenBank/DDBJ whole genome shotgun (WGS) entry which is preliminary data.</text>
</comment>
<gene>
    <name evidence="2" type="ORF">Tci_053757</name>
</gene>
<dbReference type="InterPro" id="IPR036397">
    <property type="entry name" value="RNaseH_sf"/>
</dbReference>
<dbReference type="GO" id="GO:0003676">
    <property type="term" value="F:nucleic acid binding"/>
    <property type="evidence" value="ECO:0007669"/>
    <property type="project" value="InterPro"/>
</dbReference>
<feature type="region of interest" description="Disordered" evidence="1">
    <location>
        <begin position="114"/>
        <end position="146"/>
    </location>
</feature>
<dbReference type="InterPro" id="IPR012337">
    <property type="entry name" value="RNaseH-like_sf"/>
</dbReference>
<proteinExistence type="predicted"/>
<dbReference type="Gene3D" id="3.30.420.10">
    <property type="entry name" value="Ribonuclease H-like superfamily/Ribonuclease H"/>
    <property type="match status" value="1"/>
</dbReference>
<feature type="region of interest" description="Disordered" evidence="1">
    <location>
        <begin position="1"/>
        <end position="74"/>
    </location>
</feature>